<evidence type="ECO:0000256" key="2">
    <source>
        <dbReference type="ARBA" id="ARBA00022618"/>
    </source>
</evidence>
<evidence type="ECO:0000313" key="9">
    <source>
        <dbReference type="Proteomes" id="UP000308199"/>
    </source>
</evidence>
<comment type="function">
    <text evidence="4">May play a role in the regulation of cytokinesis.</text>
</comment>
<dbReference type="AlphaFoldDB" id="A0A4S4L3N7"/>
<evidence type="ECO:0000256" key="5">
    <source>
        <dbReference type="ARBA" id="ARBA00044801"/>
    </source>
</evidence>
<organism evidence="8 9">
    <name type="scientific">Phellinidium pouzarii</name>
    <dbReference type="NCBI Taxonomy" id="167371"/>
    <lineage>
        <taxon>Eukaryota</taxon>
        <taxon>Fungi</taxon>
        <taxon>Dikarya</taxon>
        <taxon>Basidiomycota</taxon>
        <taxon>Agaricomycotina</taxon>
        <taxon>Agaricomycetes</taxon>
        <taxon>Hymenochaetales</taxon>
        <taxon>Hymenochaetaceae</taxon>
        <taxon>Phellinidium</taxon>
    </lineage>
</organism>
<dbReference type="InterPro" id="IPR019156">
    <property type="entry name" value="Ataxin-10_domain"/>
</dbReference>
<dbReference type="InterPro" id="IPR016024">
    <property type="entry name" value="ARM-type_fold"/>
</dbReference>
<evidence type="ECO:0000256" key="4">
    <source>
        <dbReference type="ARBA" id="ARBA00044746"/>
    </source>
</evidence>
<sequence>MDALSDNEGICKTIYSLASNEPSSEDYINSLKTLNRVSMNLARDDTVSVCNLREAIGRSSPPIWGGMLHLWEKISTRDFDALADESQRELILVIARFTRNLLAGNSFNQENLFQCEHAIRKLVQAYTSFLFTVDPKTSMTTRFLMQTLSNLVTSNEKLMQQLWGLYMTLPEEQNILIRMLAHTDDRTVVVSLVFISNCLTDSHERMQVLIDAPSGRRLCVSLLDKLAKLVEAHDAKDDSELFGIGWHIFEMLFKSGFAPQLFSITSMVGASVNPHQTTLLKLLDSYLIQTHSQKLPVQSAANDPYQGSDAVSQFTTLLSAQFFELVGNAKSSIEKSLAKPRLNIDTGYNDDTDVADRNTGPLYSLDVLLPKVCEAIVHPFSAGTVDKEILDGRIFSTRSRCDRESHSSTRLSKREFLTMFGKASWSTPRPGDAPAPTRSDIDGRGFFYLKRDLVRLLGILCYENRAVQDRVRTSDGITVVMNLCVTDERNPYLREYALFALRNLLRENKENQAVVDAIKPTGAWDENGVLRDAPGTRK</sequence>
<evidence type="ECO:0000256" key="3">
    <source>
        <dbReference type="ARBA" id="ARBA00023306"/>
    </source>
</evidence>
<reference evidence="8 9" key="1">
    <citation type="submission" date="2019-02" db="EMBL/GenBank/DDBJ databases">
        <title>Genome sequencing of the rare red list fungi Phellinidium pouzarii.</title>
        <authorList>
            <person name="Buettner E."/>
            <person name="Kellner H."/>
        </authorList>
    </citation>
    <scope>NUCLEOTIDE SEQUENCE [LARGE SCALE GENOMIC DNA]</scope>
    <source>
        <strain evidence="8 9">DSM 108285</strain>
    </source>
</reference>
<dbReference type="Pfam" id="PF09759">
    <property type="entry name" value="Atx10homo_assoc"/>
    <property type="match status" value="1"/>
</dbReference>
<evidence type="ECO:0000256" key="1">
    <source>
        <dbReference type="ARBA" id="ARBA00008384"/>
    </source>
</evidence>
<comment type="caution">
    <text evidence="8">The sequence shown here is derived from an EMBL/GenBank/DDBJ whole genome shotgun (WGS) entry which is preliminary data.</text>
</comment>
<proteinExistence type="inferred from homology"/>
<dbReference type="Proteomes" id="UP000308199">
    <property type="component" value="Unassembled WGS sequence"/>
</dbReference>
<evidence type="ECO:0000313" key="8">
    <source>
        <dbReference type="EMBL" id="THH05258.1"/>
    </source>
</evidence>
<evidence type="ECO:0000256" key="6">
    <source>
        <dbReference type="ARBA" id="ARBA00044805"/>
    </source>
</evidence>
<gene>
    <name evidence="8" type="ORF">EW145_g4929</name>
</gene>
<dbReference type="SUPFAM" id="SSF48371">
    <property type="entry name" value="ARM repeat"/>
    <property type="match status" value="1"/>
</dbReference>
<dbReference type="EMBL" id="SGPK01000275">
    <property type="protein sequence ID" value="THH05258.1"/>
    <property type="molecule type" value="Genomic_DNA"/>
</dbReference>
<feature type="domain" description="Ataxin-10" evidence="7">
    <location>
        <begin position="449"/>
        <end position="532"/>
    </location>
</feature>
<accession>A0A4S4L3N7</accession>
<keyword evidence="2" id="KW-0132">Cell division</keyword>
<dbReference type="InterPro" id="IPR051374">
    <property type="entry name" value="Ataxin-10/CTR86_families"/>
</dbReference>
<dbReference type="PANTHER" id="PTHR13255">
    <property type="entry name" value="ATAXIN-10"/>
    <property type="match status" value="1"/>
</dbReference>
<protein>
    <recommendedName>
        <fullName evidence="5">Ataxin-10 homolog</fullName>
    </recommendedName>
    <alternativeName>
        <fullName evidence="6">Copper transport protein 86</fullName>
    </alternativeName>
</protein>
<name>A0A4S4L3N7_9AGAM</name>
<dbReference type="GO" id="GO:0005829">
    <property type="term" value="C:cytosol"/>
    <property type="evidence" value="ECO:0007669"/>
    <property type="project" value="TreeGrafter"/>
</dbReference>
<keyword evidence="9" id="KW-1185">Reference proteome</keyword>
<comment type="similarity">
    <text evidence="1">Belongs to the ataxin-10 family.</text>
</comment>
<dbReference type="PANTHER" id="PTHR13255:SF0">
    <property type="entry name" value="ATAXIN-10"/>
    <property type="match status" value="1"/>
</dbReference>
<dbReference type="Gene3D" id="1.25.10.10">
    <property type="entry name" value="Leucine-rich Repeat Variant"/>
    <property type="match status" value="2"/>
</dbReference>
<dbReference type="InterPro" id="IPR011989">
    <property type="entry name" value="ARM-like"/>
</dbReference>
<dbReference type="OrthoDB" id="379794at2759"/>
<keyword evidence="3" id="KW-0131">Cell cycle</keyword>
<dbReference type="GO" id="GO:0051301">
    <property type="term" value="P:cell division"/>
    <property type="evidence" value="ECO:0007669"/>
    <property type="project" value="UniProtKB-KW"/>
</dbReference>
<evidence type="ECO:0000259" key="7">
    <source>
        <dbReference type="Pfam" id="PF09759"/>
    </source>
</evidence>